<dbReference type="AlphaFoldDB" id="C6WQI1"/>
<protein>
    <submittedName>
        <fullName evidence="2">Uncharacterized protein</fullName>
    </submittedName>
</protein>
<dbReference type="STRING" id="446462.Amir_2913"/>
<gene>
    <name evidence="2" type="ordered locus">Amir_2913</name>
</gene>
<organism evidence="2 3">
    <name type="scientific">Actinosynnema mirum (strain ATCC 29888 / DSM 43827 / JCM 3225 / NBRC 14064 / NCIMB 13271 / NRRL B-12336 / IMRU 3971 / 101)</name>
    <dbReference type="NCBI Taxonomy" id="446462"/>
    <lineage>
        <taxon>Bacteria</taxon>
        <taxon>Bacillati</taxon>
        <taxon>Actinomycetota</taxon>
        <taxon>Actinomycetes</taxon>
        <taxon>Pseudonocardiales</taxon>
        <taxon>Pseudonocardiaceae</taxon>
        <taxon>Actinosynnema</taxon>
    </lineage>
</organism>
<dbReference type="EMBL" id="CP001630">
    <property type="protein sequence ID" value="ACU36835.1"/>
    <property type="molecule type" value="Genomic_DNA"/>
</dbReference>
<dbReference type="KEGG" id="ami:Amir_2913"/>
<evidence type="ECO:0000256" key="1">
    <source>
        <dbReference type="SAM" id="MobiDB-lite"/>
    </source>
</evidence>
<evidence type="ECO:0000313" key="2">
    <source>
        <dbReference type="EMBL" id="ACU36835.1"/>
    </source>
</evidence>
<name>C6WQI1_ACTMD</name>
<dbReference type="eggNOG" id="COG3209">
    <property type="taxonomic scope" value="Bacteria"/>
</dbReference>
<evidence type="ECO:0000313" key="3">
    <source>
        <dbReference type="Proteomes" id="UP000002213"/>
    </source>
</evidence>
<keyword evidence="3" id="KW-1185">Reference proteome</keyword>
<reference evidence="2 3" key="1">
    <citation type="journal article" date="2009" name="Stand. Genomic Sci.">
        <title>Complete genome sequence of Actinosynnema mirum type strain (101).</title>
        <authorList>
            <person name="Land M."/>
            <person name="Lapidus A."/>
            <person name="Mayilraj S."/>
            <person name="Chen F."/>
            <person name="Copeland A."/>
            <person name="Del Rio T.G."/>
            <person name="Nolan M."/>
            <person name="Lucas S."/>
            <person name="Tice H."/>
            <person name="Cheng J.F."/>
            <person name="Chertkov O."/>
            <person name="Bruce D."/>
            <person name="Goodwin L."/>
            <person name="Pitluck S."/>
            <person name="Rohde M."/>
            <person name="Goker M."/>
            <person name="Pati A."/>
            <person name="Ivanova N."/>
            <person name="Mavromatis K."/>
            <person name="Chen A."/>
            <person name="Palaniappan K."/>
            <person name="Hauser L."/>
            <person name="Chang Y.J."/>
            <person name="Jeffries C.C."/>
            <person name="Brettin T."/>
            <person name="Detter J.C."/>
            <person name="Han C."/>
            <person name="Chain P."/>
            <person name="Tindall B.J."/>
            <person name="Bristow J."/>
            <person name="Eisen J.A."/>
            <person name="Markowitz V."/>
            <person name="Hugenholtz P."/>
            <person name="Kyrpides N.C."/>
            <person name="Klenk H.P."/>
        </authorList>
    </citation>
    <scope>NUCLEOTIDE SEQUENCE [LARGE SCALE GENOMIC DNA]</scope>
    <source>
        <strain evidence="3">ATCC 29888 / DSM 43827 / JCM 3225 / NBRC 14064 / NCIMB 13271 / NRRL B-12336 / IMRU 3971 / 101</strain>
    </source>
</reference>
<proteinExistence type="predicted"/>
<dbReference type="HOGENOM" id="CLU_2327585_0_0_11"/>
<sequence>MLSPFCGIDPVPWSPPQEAKRTGAGGPPPSTAWQPSGERESGQRGVGTASAIGCIADNDGVLPWFPMERHPISDRLELMVNLSNRNVVLAYRELTVSG</sequence>
<dbReference type="Proteomes" id="UP000002213">
    <property type="component" value="Chromosome"/>
</dbReference>
<accession>C6WQI1</accession>
<feature type="region of interest" description="Disordered" evidence="1">
    <location>
        <begin position="1"/>
        <end position="49"/>
    </location>
</feature>